<protein>
    <submittedName>
        <fullName evidence="2">Uncharacterized protein</fullName>
    </submittedName>
</protein>
<dbReference type="eggNOG" id="ENOG502S2EE">
    <property type="taxonomic scope" value="Eukaryota"/>
</dbReference>
<dbReference type="VEuPathDB" id="FungiDB:HpaG800221"/>
<evidence type="ECO:0000256" key="1">
    <source>
        <dbReference type="SAM" id="Phobius"/>
    </source>
</evidence>
<proteinExistence type="predicted"/>
<keyword evidence="1" id="KW-1133">Transmembrane helix</keyword>
<evidence type="ECO:0000313" key="2">
    <source>
        <dbReference type="EnsemblProtists" id="HpaP800221"/>
    </source>
</evidence>
<dbReference type="EMBL" id="JH597776">
    <property type="status" value="NOT_ANNOTATED_CDS"/>
    <property type="molecule type" value="Genomic_DNA"/>
</dbReference>
<keyword evidence="1" id="KW-0812">Transmembrane</keyword>
<dbReference type="InParanoid" id="M4B1S4"/>
<dbReference type="EnsemblProtists" id="HpaT800221">
    <property type="protein sequence ID" value="HpaP800221"/>
    <property type="gene ID" value="HpaG800221"/>
</dbReference>
<evidence type="ECO:0000313" key="3">
    <source>
        <dbReference type="Proteomes" id="UP000011713"/>
    </source>
</evidence>
<reference evidence="2" key="2">
    <citation type="submission" date="2015-06" db="UniProtKB">
        <authorList>
            <consortium name="EnsemblProtists"/>
        </authorList>
    </citation>
    <scope>IDENTIFICATION</scope>
    <source>
        <strain evidence="2">Emoy2</strain>
    </source>
</reference>
<name>M4B1S4_HYAAE</name>
<reference evidence="3" key="1">
    <citation type="journal article" date="2010" name="Science">
        <title>Signatures of adaptation to obligate biotrophy in the Hyaloperonospora arabidopsidis genome.</title>
        <authorList>
            <person name="Baxter L."/>
            <person name="Tripathy S."/>
            <person name="Ishaque N."/>
            <person name="Boot N."/>
            <person name="Cabral A."/>
            <person name="Kemen E."/>
            <person name="Thines M."/>
            <person name="Ah-Fong A."/>
            <person name="Anderson R."/>
            <person name="Badejoko W."/>
            <person name="Bittner-Eddy P."/>
            <person name="Boore J.L."/>
            <person name="Chibucos M.C."/>
            <person name="Coates M."/>
            <person name="Dehal P."/>
            <person name="Delehaunty K."/>
            <person name="Dong S."/>
            <person name="Downton P."/>
            <person name="Dumas B."/>
            <person name="Fabro G."/>
            <person name="Fronick C."/>
            <person name="Fuerstenberg S.I."/>
            <person name="Fulton L."/>
            <person name="Gaulin E."/>
            <person name="Govers F."/>
            <person name="Hughes L."/>
            <person name="Humphray S."/>
            <person name="Jiang R.H."/>
            <person name="Judelson H."/>
            <person name="Kamoun S."/>
            <person name="Kyung K."/>
            <person name="Meijer H."/>
            <person name="Minx P."/>
            <person name="Morris P."/>
            <person name="Nelson J."/>
            <person name="Phuntumart V."/>
            <person name="Qutob D."/>
            <person name="Rehmany A."/>
            <person name="Rougon-Cardoso A."/>
            <person name="Ryden P."/>
            <person name="Torto-Alalibo T."/>
            <person name="Studholme D."/>
            <person name="Wang Y."/>
            <person name="Win J."/>
            <person name="Wood J."/>
            <person name="Clifton S.W."/>
            <person name="Rogers J."/>
            <person name="Van den Ackerveken G."/>
            <person name="Jones J.D."/>
            <person name="McDowell J.M."/>
            <person name="Beynon J."/>
            <person name="Tyler B.M."/>
        </authorList>
    </citation>
    <scope>NUCLEOTIDE SEQUENCE [LARGE SCALE GENOMIC DNA]</scope>
    <source>
        <strain evidence="3">Emoy2</strain>
    </source>
</reference>
<accession>M4B1S4</accession>
<sequence>MTRSRNTRARPSPCSLRPTLAVSEPRTACSRSLGSTCPRNSHWRSQPVARSVASGCRWIWLSLLAWPRSFQHFHARASASASSAFSGSGIMAKAMGTAKEVIDNYGAAYMMGSRLAGVGVVCAFYALIKQGVDLMPILASFGVQEVGSTLGAYAAAVVLSSALYPATLGLSGYVAPVVAKLRRTSHGGICAHVTAYVGVLPCFLSSAPQIKDLDMVVSRWRSRLYLLQPFEPWECQRAGYRSPYSIRSRSRHRCTVFELELDIGKQRQAIKYGGLCFATESMAIYLDRSPGNIVFLMG</sequence>
<feature type="transmembrane region" description="Helical" evidence="1">
    <location>
        <begin position="115"/>
        <end position="132"/>
    </location>
</feature>
<keyword evidence="3" id="KW-1185">Reference proteome</keyword>
<dbReference type="AlphaFoldDB" id="M4B1S4"/>
<keyword evidence="1" id="KW-0472">Membrane</keyword>
<feature type="transmembrane region" description="Helical" evidence="1">
    <location>
        <begin position="152"/>
        <end position="175"/>
    </location>
</feature>
<dbReference type="HOGENOM" id="CLU_935234_0_0_1"/>
<organism evidence="2 3">
    <name type="scientific">Hyaloperonospora arabidopsidis (strain Emoy2)</name>
    <name type="common">Downy mildew agent</name>
    <name type="synonym">Peronospora arabidopsidis</name>
    <dbReference type="NCBI Taxonomy" id="559515"/>
    <lineage>
        <taxon>Eukaryota</taxon>
        <taxon>Sar</taxon>
        <taxon>Stramenopiles</taxon>
        <taxon>Oomycota</taxon>
        <taxon>Peronosporomycetes</taxon>
        <taxon>Peronosporales</taxon>
        <taxon>Peronosporaceae</taxon>
        <taxon>Hyaloperonospora</taxon>
    </lineage>
</organism>
<dbReference type="Proteomes" id="UP000011713">
    <property type="component" value="Unassembled WGS sequence"/>
</dbReference>